<gene>
    <name evidence="11" type="ORF">ISN44_As11g015550</name>
</gene>
<keyword evidence="5 8" id="KW-1133">Transmembrane helix</keyword>
<dbReference type="InterPro" id="IPR025846">
    <property type="entry name" value="TBL_N"/>
</dbReference>
<evidence type="ECO:0000259" key="9">
    <source>
        <dbReference type="Pfam" id="PF13839"/>
    </source>
</evidence>
<feature type="transmembrane region" description="Helical" evidence="8">
    <location>
        <begin position="15"/>
        <end position="36"/>
    </location>
</feature>
<dbReference type="Pfam" id="PF13839">
    <property type="entry name" value="PC-Esterase"/>
    <property type="match status" value="1"/>
</dbReference>
<reference evidence="11 12" key="1">
    <citation type="submission" date="2020-12" db="EMBL/GenBank/DDBJ databases">
        <title>Concerted genomic and epigenomic changes stabilize Arabidopsis allopolyploids.</title>
        <authorList>
            <person name="Chen Z."/>
        </authorList>
    </citation>
    <scope>NUCLEOTIDE SEQUENCE [LARGE SCALE GENOMIC DNA]</scope>
    <source>
        <strain evidence="11">As9502</strain>
        <tissue evidence="11">Leaf</tissue>
    </source>
</reference>
<feature type="domain" description="Trichome birefringence-like N-terminal" evidence="10">
    <location>
        <begin position="198"/>
        <end position="250"/>
    </location>
</feature>
<protein>
    <submittedName>
        <fullName evidence="11">PMR5 N-terminal domain</fullName>
    </submittedName>
</protein>
<comment type="caution">
    <text evidence="11">The sequence shown here is derived from an EMBL/GenBank/DDBJ whole genome shotgun (WGS) entry which is preliminary data.</text>
</comment>
<evidence type="ECO:0000313" key="12">
    <source>
        <dbReference type="Proteomes" id="UP000694251"/>
    </source>
</evidence>
<comment type="subcellular location">
    <subcellularLocation>
        <location evidence="1">Membrane</location>
        <topology evidence="1">Single-pass membrane protein</topology>
    </subcellularLocation>
</comment>
<dbReference type="GO" id="GO:0016020">
    <property type="term" value="C:membrane"/>
    <property type="evidence" value="ECO:0007669"/>
    <property type="project" value="UniProtKB-SubCell"/>
</dbReference>
<evidence type="ECO:0000256" key="4">
    <source>
        <dbReference type="ARBA" id="ARBA00022968"/>
    </source>
</evidence>
<dbReference type="PANTHER" id="PTHR32285">
    <property type="entry name" value="PROTEIN TRICHOME BIREFRINGENCE-LIKE 9-RELATED"/>
    <property type="match status" value="1"/>
</dbReference>
<feature type="region of interest" description="Disordered" evidence="7">
    <location>
        <begin position="68"/>
        <end position="183"/>
    </location>
</feature>
<proteinExistence type="inferred from homology"/>
<evidence type="ECO:0000256" key="5">
    <source>
        <dbReference type="ARBA" id="ARBA00022989"/>
    </source>
</evidence>
<organism evidence="11 12">
    <name type="scientific">Arabidopsis suecica</name>
    <name type="common">Swedish thale-cress</name>
    <name type="synonym">Cardaminopsis suecica</name>
    <dbReference type="NCBI Taxonomy" id="45249"/>
    <lineage>
        <taxon>Eukaryota</taxon>
        <taxon>Viridiplantae</taxon>
        <taxon>Streptophyta</taxon>
        <taxon>Embryophyta</taxon>
        <taxon>Tracheophyta</taxon>
        <taxon>Spermatophyta</taxon>
        <taxon>Magnoliopsida</taxon>
        <taxon>eudicotyledons</taxon>
        <taxon>Gunneridae</taxon>
        <taxon>Pentapetalae</taxon>
        <taxon>rosids</taxon>
        <taxon>malvids</taxon>
        <taxon>Brassicales</taxon>
        <taxon>Brassicaceae</taxon>
        <taxon>Camelineae</taxon>
        <taxon>Arabidopsis</taxon>
    </lineage>
</organism>
<keyword evidence="12" id="KW-1185">Reference proteome</keyword>
<evidence type="ECO:0000256" key="1">
    <source>
        <dbReference type="ARBA" id="ARBA00004167"/>
    </source>
</evidence>
<dbReference type="OrthoDB" id="630188at2759"/>
<keyword evidence="4" id="KW-0735">Signal-anchor</keyword>
<feature type="domain" description="Trichome birefringence-like C-terminal" evidence="9">
    <location>
        <begin position="251"/>
        <end position="537"/>
    </location>
</feature>
<dbReference type="PANTHER" id="PTHR32285:SF351">
    <property type="entry name" value="PROTEIN TRICHOME BIREFRINGENCE-LIKE 21"/>
    <property type="match status" value="1"/>
</dbReference>
<evidence type="ECO:0000259" key="10">
    <source>
        <dbReference type="Pfam" id="PF14416"/>
    </source>
</evidence>
<dbReference type="InterPro" id="IPR029962">
    <property type="entry name" value="TBL"/>
</dbReference>
<dbReference type="Proteomes" id="UP000694251">
    <property type="component" value="Chromosome 11"/>
</dbReference>
<evidence type="ECO:0000256" key="3">
    <source>
        <dbReference type="ARBA" id="ARBA00022692"/>
    </source>
</evidence>
<dbReference type="Pfam" id="PF14416">
    <property type="entry name" value="PMR5N"/>
    <property type="match status" value="1"/>
</dbReference>
<feature type="compositionally biased region" description="Polar residues" evidence="7">
    <location>
        <begin position="159"/>
        <end position="183"/>
    </location>
</feature>
<comment type="similarity">
    <text evidence="2">Belongs to the PC-esterase family. TBL subfamily.</text>
</comment>
<dbReference type="AlphaFoldDB" id="A0A8T1Z8H7"/>
<accession>A0A8T1Z8H7</accession>
<evidence type="ECO:0000256" key="2">
    <source>
        <dbReference type="ARBA" id="ARBA00007727"/>
    </source>
</evidence>
<keyword evidence="3 8" id="KW-0812">Transmembrane</keyword>
<dbReference type="GO" id="GO:0016413">
    <property type="term" value="F:O-acetyltransferase activity"/>
    <property type="evidence" value="ECO:0007669"/>
    <property type="project" value="InterPro"/>
</dbReference>
<keyword evidence="6 8" id="KW-0472">Membrane</keyword>
<evidence type="ECO:0000256" key="6">
    <source>
        <dbReference type="ARBA" id="ARBA00023136"/>
    </source>
</evidence>
<evidence type="ECO:0000256" key="8">
    <source>
        <dbReference type="SAM" id="Phobius"/>
    </source>
</evidence>
<dbReference type="EMBL" id="JAEFBJ010000011">
    <property type="protein sequence ID" value="KAG7555415.1"/>
    <property type="molecule type" value="Genomic_DNA"/>
</dbReference>
<evidence type="ECO:0000313" key="11">
    <source>
        <dbReference type="EMBL" id="KAG7555415.1"/>
    </source>
</evidence>
<dbReference type="GO" id="GO:0005794">
    <property type="term" value="C:Golgi apparatus"/>
    <property type="evidence" value="ECO:0007669"/>
    <property type="project" value="TreeGrafter"/>
</dbReference>
<dbReference type="InterPro" id="IPR026057">
    <property type="entry name" value="TBL_C"/>
</dbReference>
<feature type="compositionally biased region" description="Polar residues" evidence="7">
    <location>
        <begin position="102"/>
        <end position="133"/>
    </location>
</feature>
<sequence length="540" mass="61539">MELPLFAILQRTPRVAVTLAFVLFLLTIFPALYSLLANPILPPSISSSETDHPLETNHTRLSHLNSSANQIPSHLNGPIPALTEHTPSRHRKSSFHRIPTPENGTISSPTDHTPLRQRSSSSDPIPSPKNTTIPAPPHRNSSSDQSPSPVNSPIPAPLNHTSLRHQNSSSDQIPSSDDLSSPVITIPSRTRIRDDEQRCDLFTGEWVPNKEAPYYTNTTCWAIHEHQNCMKFGRPDTEFMRWRWKPDGCDLPIFDPQEFLEMVRGKAMGFVGDSISRNQVQSLMCLLSRVEYPEDISSSPDTDFKVWNYTSYNFTLHAMWSPFLVKSTKPDPTDPKSNFFRLYLDEYDTEWTSQLDHLDYLIISSGHWFYRPIIFYENQQISGCQYCALPNTTELPLDYGYRKALRISLKAILENFKGLAFLRSFSPQHFEGGLWNEGGDCVRTQPYRRNETIPEGADLEVHDIQLEEFRASEEDGKKKNGLRLKLMDTTQAMLLRPDGHPGRYGHLQNANVTLRNDCIHWCLPGPIDTLNDILLQMMKT</sequence>
<evidence type="ECO:0000256" key="7">
    <source>
        <dbReference type="SAM" id="MobiDB-lite"/>
    </source>
</evidence>
<name>A0A8T1Z8H7_ARASU</name>